<organism evidence="2 3">
    <name type="scientific">Rothia nasimurium</name>
    <dbReference type="NCBI Taxonomy" id="85336"/>
    <lineage>
        <taxon>Bacteria</taxon>
        <taxon>Bacillati</taxon>
        <taxon>Actinomycetota</taxon>
        <taxon>Actinomycetes</taxon>
        <taxon>Micrococcales</taxon>
        <taxon>Micrococcaceae</taxon>
        <taxon>Rothia</taxon>
    </lineage>
</organism>
<dbReference type="Pfam" id="PF13676">
    <property type="entry name" value="TIR_2"/>
    <property type="match status" value="1"/>
</dbReference>
<name>A0A1Y1RQJ1_9MICC</name>
<protein>
    <recommendedName>
        <fullName evidence="1">TIR domain-containing protein</fullName>
    </recommendedName>
</protein>
<keyword evidence="3" id="KW-1185">Reference proteome</keyword>
<sequence length="281" mass="32892">MEEFSQIWEHDYGYRDNFLQTVQDINEQYPEDKLVGFSIWWSDIPYDLRLFAYLNYSGSEDSAKKFFLEVGEKFNSIGSVYRGDLTHKNLIDAMGKRQLNYHTIAKGGPILAEFAFNTKEFLKKNGFNFERWDSSSKVFLSHQSERKNRAQMLQQSLSANGVSTWFDAVDIDYGENIATAISKGVKESKVVIFWISPKFLESDWCRYEFERFHSRYAGSNDVLILSIVEQNCIQYLPTFLQELKYLKIDEDLSVDRIAHLLVPSIYNYFKKVSVKRWSEGV</sequence>
<dbReference type="GO" id="GO:0007165">
    <property type="term" value="P:signal transduction"/>
    <property type="evidence" value="ECO:0007669"/>
    <property type="project" value="InterPro"/>
</dbReference>
<dbReference type="InterPro" id="IPR035897">
    <property type="entry name" value="Toll_tir_struct_dom_sf"/>
</dbReference>
<evidence type="ECO:0000313" key="2">
    <source>
        <dbReference type="EMBL" id="ORC22067.1"/>
    </source>
</evidence>
<dbReference type="EMBL" id="LXWF01000011">
    <property type="protein sequence ID" value="ORC22067.1"/>
    <property type="molecule type" value="Genomic_DNA"/>
</dbReference>
<dbReference type="PANTHER" id="PTHR47508:SF1">
    <property type="entry name" value="NON-SPECIFIC SERINE_THREONINE PROTEIN KINASE"/>
    <property type="match status" value="1"/>
</dbReference>
<reference evidence="2 3" key="1">
    <citation type="submission" date="2016-05" db="EMBL/GenBank/DDBJ databases">
        <title>Draft genome sequence of a porcine commensal Rothia nasimurium.</title>
        <authorList>
            <person name="Gaiser R.A."/>
            <person name="Van Baarlen P."/>
            <person name="Wells J.M."/>
        </authorList>
    </citation>
    <scope>NUCLEOTIDE SEQUENCE [LARGE SCALE GENOMIC DNA]</scope>
    <source>
        <strain evidence="2 3">PT-32</strain>
    </source>
</reference>
<dbReference type="SMART" id="SM00255">
    <property type="entry name" value="TIR"/>
    <property type="match status" value="1"/>
</dbReference>
<dbReference type="RefSeq" id="WP_083091122.1">
    <property type="nucleotide sequence ID" value="NZ_LXWF01000011.1"/>
</dbReference>
<dbReference type="Proteomes" id="UP000192359">
    <property type="component" value="Unassembled WGS sequence"/>
</dbReference>
<comment type="caution">
    <text evidence="2">The sequence shown here is derived from an EMBL/GenBank/DDBJ whole genome shotgun (WGS) entry which is preliminary data.</text>
</comment>
<dbReference type="PANTHER" id="PTHR47508">
    <property type="entry name" value="SAM DOMAIN-CONTAINING PROTEIN-RELATED"/>
    <property type="match status" value="1"/>
</dbReference>
<dbReference type="InterPro" id="IPR000157">
    <property type="entry name" value="TIR_dom"/>
</dbReference>
<evidence type="ECO:0000259" key="1">
    <source>
        <dbReference type="PROSITE" id="PS50104"/>
    </source>
</evidence>
<dbReference type="Gene3D" id="3.40.50.10140">
    <property type="entry name" value="Toll/interleukin-1 receptor homology (TIR) domain"/>
    <property type="match status" value="1"/>
</dbReference>
<accession>A0A1Y1RQJ1</accession>
<dbReference type="PROSITE" id="PS50104">
    <property type="entry name" value="TIR"/>
    <property type="match status" value="1"/>
</dbReference>
<gene>
    <name evidence="2" type="ORF">A7979_00690</name>
</gene>
<proteinExistence type="predicted"/>
<dbReference type="AlphaFoldDB" id="A0A1Y1RQJ1"/>
<dbReference type="OrthoDB" id="9147462at2"/>
<dbReference type="SUPFAM" id="SSF52200">
    <property type="entry name" value="Toll/Interleukin receptor TIR domain"/>
    <property type="match status" value="1"/>
</dbReference>
<feature type="domain" description="TIR" evidence="1">
    <location>
        <begin position="134"/>
        <end position="265"/>
    </location>
</feature>
<evidence type="ECO:0000313" key="3">
    <source>
        <dbReference type="Proteomes" id="UP000192359"/>
    </source>
</evidence>